<dbReference type="Proteomes" id="UP000027195">
    <property type="component" value="Unassembled WGS sequence"/>
</dbReference>
<accession>A0A067MY95</accession>
<dbReference type="HOGENOM" id="CLU_2026329_0_0_1"/>
<evidence type="ECO:0000256" key="1">
    <source>
        <dbReference type="SAM" id="MobiDB-lite"/>
    </source>
</evidence>
<dbReference type="EMBL" id="KL198017">
    <property type="protein sequence ID" value="KDQ20594.1"/>
    <property type="molecule type" value="Genomic_DNA"/>
</dbReference>
<proteinExistence type="predicted"/>
<dbReference type="InParanoid" id="A0A067MY95"/>
<feature type="region of interest" description="Disordered" evidence="1">
    <location>
        <begin position="77"/>
        <end position="100"/>
    </location>
</feature>
<name>A0A067MY95_BOTB1</name>
<feature type="region of interest" description="Disordered" evidence="1">
    <location>
        <begin position="1"/>
        <end position="44"/>
    </location>
</feature>
<sequence>MKIRSQRVAKAAKGSGLSRTRSRNKNRSASRTGRIRELSPGLISHTHTAQNTYACPQSLREYECESWREHHVSGFGVPAQIEGLRDREPDGDDEKQTEGHRSAFEQRLNAGEQELLSQWSGG</sequence>
<keyword evidence="3" id="KW-1185">Reference proteome</keyword>
<feature type="compositionally biased region" description="Basic and acidic residues" evidence="1">
    <location>
        <begin position="83"/>
        <end position="100"/>
    </location>
</feature>
<dbReference type="AlphaFoldDB" id="A0A067MY95"/>
<organism evidence="2 3">
    <name type="scientific">Botryobasidium botryosum (strain FD-172 SS1)</name>
    <dbReference type="NCBI Taxonomy" id="930990"/>
    <lineage>
        <taxon>Eukaryota</taxon>
        <taxon>Fungi</taxon>
        <taxon>Dikarya</taxon>
        <taxon>Basidiomycota</taxon>
        <taxon>Agaricomycotina</taxon>
        <taxon>Agaricomycetes</taxon>
        <taxon>Cantharellales</taxon>
        <taxon>Botryobasidiaceae</taxon>
        <taxon>Botryobasidium</taxon>
    </lineage>
</organism>
<gene>
    <name evidence="2" type="ORF">BOTBODRAFT_26598</name>
</gene>
<evidence type="ECO:0000313" key="3">
    <source>
        <dbReference type="Proteomes" id="UP000027195"/>
    </source>
</evidence>
<reference evidence="3" key="1">
    <citation type="journal article" date="2014" name="Proc. Natl. Acad. Sci. U.S.A.">
        <title>Extensive sampling of basidiomycete genomes demonstrates inadequacy of the white-rot/brown-rot paradigm for wood decay fungi.</title>
        <authorList>
            <person name="Riley R."/>
            <person name="Salamov A.A."/>
            <person name="Brown D.W."/>
            <person name="Nagy L.G."/>
            <person name="Floudas D."/>
            <person name="Held B.W."/>
            <person name="Levasseur A."/>
            <person name="Lombard V."/>
            <person name="Morin E."/>
            <person name="Otillar R."/>
            <person name="Lindquist E.A."/>
            <person name="Sun H."/>
            <person name="LaButti K.M."/>
            <person name="Schmutz J."/>
            <person name="Jabbour D."/>
            <person name="Luo H."/>
            <person name="Baker S.E."/>
            <person name="Pisabarro A.G."/>
            <person name="Walton J.D."/>
            <person name="Blanchette R.A."/>
            <person name="Henrissat B."/>
            <person name="Martin F."/>
            <person name="Cullen D."/>
            <person name="Hibbett D.S."/>
            <person name="Grigoriev I.V."/>
        </authorList>
    </citation>
    <scope>NUCLEOTIDE SEQUENCE [LARGE SCALE GENOMIC DNA]</scope>
    <source>
        <strain evidence="3">FD-172 SS1</strain>
    </source>
</reference>
<protein>
    <submittedName>
        <fullName evidence="2">Uncharacterized protein</fullName>
    </submittedName>
</protein>
<evidence type="ECO:0000313" key="2">
    <source>
        <dbReference type="EMBL" id="KDQ20594.1"/>
    </source>
</evidence>